<dbReference type="RefSeq" id="WP_146812241.1">
    <property type="nucleotide sequence ID" value="NZ_BJXX01000204.1"/>
</dbReference>
<keyword evidence="7" id="KW-1185">Reference proteome</keyword>
<dbReference type="Gene3D" id="1.10.287.1120">
    <property type="entry name" value="Bipartite methylase S protein"/>
    <property type="match status" value="1"/>
</dbReference>
<feature type="domain" description="Type I restriction modification DNA specificity" evidence="5">
    <location>
        <begin position="67"/>
        <end position="181"/>
    </location>
</feature>
<keyword evidence="6" id="KW-0255">Endonuclease</keyword>
<keyword evidence="6" id="KW-0540">Nuclease</keyword>
<evidence type="ECO:0000313" key="7">
    <source>
        <dbReference type="Proteomes" id="UP000321157"/>
    </source>
</evidence>
<gene>
    <name evidence="6" type="ORF">ADA01nite_40630</name>
</gene>
<keyword evidence="6" id="KW-0378">Hydrolase</keyword>
<dbReference type="InterPro" id="IPR051212">
    <property type="entry name" value="Type-I_RE_S_subunit"/>
</dbReference>
<organism evidence="6 7">
    <name type="scientific">Aneurinibacillus danicus</name>
    <dbReference type="NCBI Taxonomy" id="267746"/>
    <lineage>
        <taxon>Bacteria</taxon>
        <taxon>Bacillati</taxon>
        <taxon>Bacillota</taxon>
        <taxon>Bacilli</taxon>
        <taxon>Bacillales</taxon>
        <taxon>Paenibacillaceae</taxon>
        <taxon>Aneurinibacillus group</taxon>
        <taxon>Aneurinibacillus</taxon>
    </lineage>
</organism>
<evidence type="ECO:0000313" key="6">
    <source>
        <dbReference type="EMBL" id="GEN36603.1"/>
    </source>
</evidence>
<accession>A0A511VGD0</accession>
<evidence type="ECO:0000259" key="5">
    <source>
        <dbReference type="Pfam" id="PF01420"/>
    </source>
</evidence>
<dbReference type="OrthoDB" id="9795776at2"/>
<dbReference type="GO" id="GO:0009307">
    <property type="term" value="P:DNA restriction-modification system"/>
    <property type="evidence" value="ECO:0007669"/>
    <property type="project" value="UniProtKB-KW"/>
</dbReference>
<comment type="similarity">
    <text evidence="1">Belongs to the type-I restriction system S methylase family.</text>
</comment>
<comment type="subunit">
    <text evidence="4">The methyltransferase is composed of M and S polypeptides.</text>
</comment>
<dbReference type="InterPro" id="IPR000055">
    <property type="entry name" value="Restrct_endonuc_typeI_TRD"/>
</dbReference>
<evidence type="ECO:0000256" key="1">
    <source>
        <dbReference type="ARBA" id="ARBA00010923"/>
    </source>
</evidence>
<evidence type="ECO:0000256" key="4">
    <source>
        <dbReference type="ARBA" id="ARBA00038652"/>
    </source>
</evidence>
<dbReference type="InterPro" id="IPR044946">
    <property type="entry name" value="Restrct_endonuc_typeI_TRD_sf"/>
</dbReference>
<evidence type="ECO:0000256" key="2">
    <source>
        <dbReference type="ARBA" id="ARBA00022747"/>
    </source>
</evidence>
<protein>
    <submittedName>
        <fullName evidence="6">Type I restriction endonuclease subunit S</fullName>
    </submittedName>
</protein>
<dbReference type="Proteomes" id="UP000321157">
    <property type="component" value="Unassembled WGS sequence"/>
</dbReference>
<dbReference type="PANTHER" id="PTHR43140">
    <property type="entry name" value="TYPE-1 RESTRICTION ENZYME ECOKI SPECIFICITY PROTEIN"/>
    <property type="match status" value="1"/>
</dbReference>
<evidence type="ECO:0000256" key="3">
    <source>
        <dbReference type="ARBA" id="ARBA00023125"/>
    </source>
</evidence>
<comment type="caution">
    <text evidence="6">The sequence shown here is derived from an EMBL/GenBank/DDBJ whole genome shotgun (WGS) entry which is preliminary data.</text>
</comment>
<keyword evidence="3" id="KW-0238">DNA-binding</keyword>
<sequence>MISNLSYKESGIEWIGKIPKHWEVKKGKYIFKNVKRICGIEHEKYERLALTMKGVIKRSKDDSEGLQPKEFETYQILKKNELVFKLIDLENIKTSRVGYSEYEGIVSPVYIILQNDKQNNKFFYYFYLHLYYNNVFNILGGGVRSNLTARELLNNYVVVPPIHEQREIVNFLDEKVKQINNMLLIKEKQIELLNSAKQSLIDNVILQGLNSNIKLKDSPIKWMKKIPYHWEVKRAKYYFYEVDERSSTGEEELLSVSHITGVTPRSEKNINMFLAESYIGYKLCSPNDIVCNIMWAWAGGIGVSKHHGIVSSSYGVYRLRNTELFIPSYLDYLLRTKAYIAEYTVRSKGIHSSRLRLYSDNFFDIPIICPPLHEQKEIVIYLRSEIDKIENYIRTIESQIALIQDYKKKLITEAVMGRIAILDLEQKRSNEDVYGYVGTGN</sequence>
<proteinExistence type="inferred from homology"/>
<name>A0A511VGD0_9BACL</name>
<dbReference type="Pfam" id="PF01420">
    <property type="entry name" value="Methylase_S"/>
    <property type="match status" value="1"/>
</dbReference>
<dbReference type="PANTHER" id="PTHR43140:SF1">
    <property type="entry name" value="TYPE I RESTRICTION ENZYME ECOKI SPECIFICITY SUBUNIT"/>
    <property type="match status" value="1"/>
</dbReference>
<reference evidence="6 7" key="1">
    <citation type="submission" date="2019-07" db="EMBL/GenBank/DDBJ databases">
        <title>Whole genome shotgun sequence of Aneurinibacillus danicus NBRC 102444.</title>
        <authorList>
            <person name="Hosoyama A."/>
            <person name="Uohara A."/>
            <person name="Ohji S."/>
            <person name="Ichikawa N."/>
        </authorList>
    </citation>
    <scope>NUCLEOTIDE SEQUENCE [LARGE SCALE GENOMIC DNA]</scope>
    <source>
        <strain evidence="6 7">NBRC 102444</strain>
    </source>
</reference>
<keyword evidence="2" id="KW-0680">Restriction system</keyword>
<dbReference type="SUPFAM" id="SSF116734">
    <property type="entry name" value="DNA methylase specificity domain"/>
    <property type="match status" value="2"/>
</dbReference>
<dbReference type="GO" id="GO:0004519">
    <property type="term" value="F:endonuclease activity"/>
    <property type="evidence" value="ECO:0007669"/>
    <property type="project" value="UniProtKB-KW"/>
</dbReference>
<dbReference type="EMBL" id="BJXX01000204">
    <property type="protein sequence ID" value="GEN36603.1"/>
    <property type="molecule type" value="Genomic_DNA"/>
</dbReference>
<dbReference type="GO" id="GO:0003677">
    <property type="term" value="F:DNA binding"/>
    <property type="evidence" value="ECO:0007669"/>
    <property type="project" value="UniProtKB-KW"/>
</dbReference>
<dbReference type="AlphaFoldDB" id="A0A511VGD0"/>
<dbReference type="Gene3D" id="3.90.220.20">
    <property type="entry name" value="DNA methylase specificity domains"/>
    <property type="match status" value="2"/>
</dbReference>